<evidence type="ECO:0000256" key="1">
    <source>
        <dbReference type="SAM" id="Coils"/>
    </source>
</evidence>
<dbReference type="RefSeq" id="WP_062288020.1">
    <property type="nucleotide sequence ID" value="NZ_CP013200.1"/>
</dbReference>
<sequence>MTVRLYRWPAAAKFGKRVPKEKFYDQGTVTAAVREKFVSEVQRVTWAYKLAETTVNLTGNAEVPEIQVFHIEAKGNDVPDPVLMAIDRAIPFPIIFEIHRGRDQANSVRMVAAHKYFGGSAAKLSSYFTTDWMPANSDRQVLPSAINLPTLYTALLAPLTPVFARAGENMSEIAERLNTLQKLEREITALERKLRNEPQLNRKIELRRALKTKQAELEQQR</sequence>
<dbReference type="InterPro" id="IPR025503">
    <property type="entry name" value="DUF4391"/>
</dbReference>
<evidence type="ECO:0000313" key="2">
    <source>
        <dbReference type="EMBL" id="ALO66697.1"/>
    </source>
</evidence>
<dbReference type="AlphaFoldDB" id="A0A0S2LYQ5"/>
<accession>A0A0S2LYQ5</accession>
<dbReference type="EMBL" id="CP013200">
    <property type="protein sequence ID" value="ALO66697.1"/>
    <property type="molecule type" value="Genomic_DNA"/>
</dbReference>
<evidence type="ECO:0008006" key="4">
    <source>
        <dbReference type="Google" id="ProtNLM"/>
    </source>
</evidence>
<keyword evidence="1" id="KW-0175">Coiled coil</keyword>
<dbReference type="Proteomes" id="UP000059574">
    <property type="component" value="Chromosome"/>
</dbReference>
<dbReference type="Pfam" id="PF14335">
    <property type="entry name" value="DUF4391"/>
    <property type="match status" value="1"/>
</dbReference>
<name>A0A0S2LYQ5_9MICC</name>
<reference evidence="2 3" key="2">
    <citation type="journal article" date="2016" name="J. Biotechnol.">
        <title>Complete genome sequence of Arthrobacter alpinus ERGS4:06, a yellow pigmented bacterium tolerant to cold and radiations isolated from Sikkim Himalaya.</title>
        <authorList>
            <person name="Kumar R."/>
            <person name="Singh D."/>
            <person name="Swarnkar M.K."/>
            <person name="Singh A.K."/>
            <person name="Kumar S."/>
        </authorList>
    </citation>
    <scope>NUCLEOTIDE SEQUENCE [LARGE SCALE GENOMIC DNA]</scope>
    <source>
        <strain evidence="2 3">ERGS4:06</strain>
    </source>
</reference>
<proteinExistence type="predicted"/>
<organism evidence="2 3">
    <name type="scientific">Arthrobacter alpinus</name>
    <dbReference type="NCBI Taxonomy" id="656366"/>
    <lineage>
        <taxon>Bacteria</taxon>
        <taxon>Bacillati</taxon>
        <taxon>Actinomycetota</taxon>
        <taxon>Actinomycetes</taxon>
        <taxon>Micrococcales</taxon>
        <taxon>Micrococcaceae</taxon>
        <taxon>Arthrobacter</taxon>
    </lineage>
</organism>
<protein>
    <recommendedName>
        <fullName evidence="4">Methyl-accepting chemotaxis protein</fullName>
    </recommendedName>
</protein>
<gene>
    <name evidence="2" type="ORF">AS189_09555</name>
</gene>
<evidence type="ECO:0000313" key="3">
    <source>
        <dbReference type="Proteomes" id="UP000059574"/>
    </source>
</evidence>
<dbReference type="OrthoDB" id="9805811at2"/>
<reference evidence="3" key="1">
    <citation type="submission" date="2015-11" db="EMBL/GenBank/DDBJ databases">
        <authorList>
            <person name="Kumar R."/>
            <person name="Singh D."/>
            <person name="Swarnkar M.K."/>
            <person name="Singh A.K."/>
            <person name="Kumar S."/>
        </authorList>
    </citation>
    <scope>NUCLEOTIDE SEQUENCE [LARGE SCALE GENOMIC DNA]</scope>
    <source>
        <strain evidence="3">ERGS4:06</strain>
    </source>
</reference>
<feature type="coiled-coil region" evidence="1">
    <location>
        <begin position="173"/>
        <end position="220"/>
    </location>
</feature>